<organism evidence="2 3">
    <name type="scientific">Pseudomonas quercus</name>
    <dbReference type="NCBI Taxonomy" id="2722792"/>
    <lineage>
        <taxon>Bacteria</taxon>
        <taxon>Pseudomonadati</taxon>
        <taxon>Pseudomonadota</taxon>
        <taxon>Gammaproteobacteria</taxon>
        <taxon>Pseudomonadales</taxon>
        <taxon>Pseudomonadaceae</taxon>
        <taxon>Pseudomonas</taxon>
    </lineage>
</organism>
<gene>
    <name evidence="2" type="ORF">HBH25_07670</name>
</gene>
<dbReference type="EMBL" id="JAAVJI010000003">
    <property type="protein sequence ID" value="NJP00738.1"/>
    <property type="molecule type" value="Genomic_DNA"/>
</dbReference>
<protein>
    <submittedName>
        <fullName evidence="2">Uncharacterized protein</fullName>
    </submittedName>
</protein>
<reference evidence="2 3" key="1">
    <citation type="submission" date="2020-03" db="EMBL/GenBank/DDBJ databases">
        <authorList>
            <person name="Wang L."/>
            <person name="He N."/>
            <person name="Li Y."/>
            <person name="Fang Y."/>
            <person name="Zhang F."/>
        </authorList>
    </citation>
    <scope>NUCLEOTIDE SEQUENCE [LARGE SCALE GENOMIC DNA]</scope>
    <source>
        <strain evidence="3">hsmgli-8</strain>
    </source>
</reference>
<feature type="compositionally biased region" description="Basic residues" evidence="1">
    <location>
        <begin position="7"/>
        <end position="22"/>
    </location>
</feature>
<dbReference type="Proteomes" id="UP000746535">
    <property type="component" value="Unassembled WGS sequence"/>
</dbReference>
<name>A0ABX0YFC4_9PSED</name>
<accession>A0ABX0YFC4</accession>
<sequence>MSSDRKQQKKHKRASSKARQNRIQRNNQPDAPREKNPDALSPEFVSMEEFFEGGLETGAFEDLFAAMAAVEKEGQEAVAFAFLTESPLPMVIDNYSEDDVSDLIVSLWIAYYEKHHGLSEDDAMARIESTEFTEAYVAAAAAIAEA</sequence>
<proteinExistence type="predicted"/>
<keyword evidence="3" id="KW-1185">Reference proteome</keyword>
<comment type="caution">
    <text evidence="2">The sequence shown here is derived from an EMBL/GenBank/DDBJ whole genome shotgun (WGS) entry which is preliminary data.</text>
</comment>
<feature type="region of interest" description="Disordered" evidence="1">
    <location>
        <begin position="1"/>
        <end position="39"/>
    </location>
</feature>
<evidence type="ECO:0000313" key="2">
    <source>
        <dbReference type="EMBL" id="NJP00738.1"/>
    </source>
</evidence>
<evidence type="ECO:0000313" key="3">
    <source>
        <dbReference type="Proteomes" id="UP000746535"/>
    </source>
</evidence>
<evidence type="ECO:0000256" key="1">
    <source>
        <dbReference type="SAM" id="MobiDB-lite"/>
    </source>
</evidence>
<dbReference type="RefSeq" id="WP_168083143.1">
    <property type="nucleotide sequence ID" value="NZ_JAAVJI010000003.1"/>
</dbReference>